<proteinExistence type="predicted"/>
<reference evidence="2" key="1">
    <citation type="submission" date="2017-09" db="EMBL/GenBank/DDBJ databases">
        <title>Contemporary evolution of a Lepidopteran species, Heliothis virescens, in response to modern agricultural practices.</title>
        <authorList>
            <person name="Fritz M.L."/>
            <person name="Deyonke A.M."/>
            <person name="Papanicolaou A."/>
            <person name="Micinski S."/>
            <person name="Westbrook J."/>
            <person name="Gould F."/>
        </authorList>
    </citation>
    <scope>NUCLEOTIDE SEQUENCE [LARGE SCALE GENOMIC DNA]</scope>
    <source>
        <strain evidence="2">HvINT-</strain>
        <tissue evidence="2">Whole body</tissue>
    </source>
</reference>
<dbReference type="InterPro" id="IPR002347">
    <property type="entry name" value="SDR_fam"/>
</dbReference>
<dbReference type="PRINTS" id="PR00081">
    <property type="entry name" value="GDHRDH"/>
</dbReference>
<dbReference type="InterPro" id="IPR036291">
    <property type="entry name" value="NAD(P)-bd_dom_sf"/>
</dbReference>
<dbReference type="AlphaFoldDB" id="A0A2A4IYY0"/>
<gene>
    <name evidence="2" type="ORF">B5V51_9631</name>
</gene>
<dbReference type="EMBL" id="NWSH01004416">
    <property type="protein sequence ID" value="PCG65147.1"/>
    <property type="molecule type" value="Genomic_DNA"/>
</dbReference>
<evidence type="ECO:0008006" key="3">
    <source>
        <dbReference type="Google" id="ProtNLM"/>
    </source>
</evidence>
<dbReference type="Gene3D" id="3.40.50.720">
    <property type="entry name" value="NAD(P)-binding Rossmann-like Domain"/>
    <property type="match status" value="1"/>
</dbReference>
<protein>
    <recommendedName>
        <fullName evidence="3">Short-chain dehydrogenase</fullName>
    </recommendedName>
</protein>
<feature type="region of interest" description="Disordered" evidence="1">
    <location>
        <begin position="52"/>
        <end position="73"/>
    </location>
</feature>
<dbReference type="Pfam" id="PF00106">
    <property type="entry name" value="adh_short"/>
    <property type="match status" value="1"/>
</dbReference>
<sequence length="126" mass="13709">MFANKVVLVTGGSSGIGADAVVEFAKQGASVALVGRNETRLKEVATEMRKIWSQNPRQKADVSKETSENRHSTEVDKFGKLDVLVNNAGILRYAPVTDPNLLANYDEVMNTNLRPVIHLSSLAILT</sequence>
<dbReference type="PANTHER" id="PTHR43975">
    <property type="entry name" value="ZGC:101858"/>
    <property type="match status" value="1"/>
</dbReference>
<organism evidence="2">
    <name type="scientific">Heliothis virescens</name>
    <name type="common">Tobacco budworm moth</name>
    <dbReference type="NCBI Taxonomy" id="7102"/>
    <lineage>
        <taxon>Eukaryota</taxon>
        <taxon>Metazoa</taxon>
        <taxon>Ecdysozoa</taxon>
        <taxon>Arthropoda</taxon>
        <taxon>Hexapoda</taxon>
        <taxon>Insecta</taxon>
        <taxon>Pterygota</taxon>
        <taxon>Neoptera</taxon>
        <taxon>Endopterygota</taxon>
        <taxon>Lepidoptera</taxon>
        <taxon>Glossata</taxon>
        <taxon>Ditrysia</taxon>
        <taxon>Noctuoidea</taxon>
        <taxon>Noctuidae</taxon>
        <taxon>Heliothinae</taxon>
        <taxon>Heliothis</taxon>
    </lineage>
</organism>
<feature type="compositionally biased region" description="Basic and acidic residues" evidence="1">
    <location>
        <begin position="58"/>
        <end position="73"/>
    </location>
</feature>
<dbReference type="SUPFAM" id="SSF51735">
    <property type="entry name" value="NAD(P)-binding Rossmann-fold domains"/>
    <property type="match status" value="1"/>
</dbReference>
<accession>A0A2A4IYY0</accession>
<dbReference type="STRING" id="7102.A0A2A4IYY0"/>
<dbReference type="PANTHER" id="PTHR43975:SF2">
    <property type="entry name" value="EG:BACR7A4.14 PROTEIN-RELATED"/>
    <property type="match status" value="1"/>
</dbReference>
<comment type="caution">
    <text evidence="2">The sequence shown here is derived from an EMBL/GenBank/DDBJ whole genome shotgun (WGS) entry which is preliminary data.</text>
</comment>
<name>A0A2A4IYY0_HELVI</name>
<evidence type="ECO:0000256" key="1">
    <source>
        <dbReference type="SAM" id="MobiDB-lite"/>
    </source>
</evidence>
<evidence type="ECO:0000313" key="2">
    <source>
        <dbReference type="EMBL" id="PCG65147.1"/>
    </source>
</evidence>